<reference evidence="2" key="1">
    <citation type="submission" date="2016-10" db="EMBL/GenBank/DDBJ databases">
        <authorList>
            <person name="Varghese N."/>
            <person name="Submissions S."/>
        </authorList>
    </citation>
    <scope>NUCLEOTIDE SEQUENCE [LARGE SCALE GENOMIC DNA]</scope>
    <source>
        <strain evidence="2">DSM 45079</strain>
    </source>
</reference>
<evidence type="ECO:0000313" key="1">
    <source>
        <dbReference type="EMBL" id="SDU79801.1"/>
    </source>
</evidence>
<dbReference type="AlphaFoldDB" id="A0A1H2LGU5"/>
<organism evidence="1 2">
    <name type="scientific">Jiangella alkaliphila</name>
    <dbReference type="NCBI Taxonomy" id="419479"/>
    <lineage>
        <taxon>Bacteria</taxon>
        <taxon>Bacillati</taxon>
        <taxon>Actinomycetota</taxon>
        <taxon>Actinomycetes</taxon>
        <taxon>Jiangellales</taxon>
        <taxon>Jiangellaceae</taxon>
        <taxon>Jiangella</taxon>
    </lineage>
</organism>
<keyword evidence="2" id="KW-1185">Reference proteome</keyword>
<evidence type="ECO:0000313" key="2">
    <source>
        <dbReference type="Proteomes" id="UP000182977"/>
    </source>
</evidence>
<dbReference type="STRING" id="419479.SAMN04488563_6068"/>
<proteinExistence type="predicted"/>
<dbReference type="EMBL" id="LT629791">
    <property type="protein sequence ID" value="SDU79801.1"/>
    <property type="molecule type" value="Genomic_DNA"/>
</dbReference>
<protein>
    <submittedName>
        <fullName evidence="1">Uncharacterized protein</fullName>
    </submittedName>
</protein>
<accession>A0A1H2LGU5</accession>
<name>A0A1H2LGU5_9ACTN</name>
<gene>
    <name evidence="1" type="ORF">SAMN04488563_6068</name>
</gene>
<sequence length="29" mass="3212">MPSLFALDKRITGLVTDSRDFVNLTDTKG</sequence>
<dbReference type="Proteomes" id="UP000182977">
    <property type="component" value="Chromosome I"/>
</dbReference>